<reference evidence="5" key="3">
    <citation type="submission" date="2015-06" db="UniProtKB">
        <authorList>
            <consortium name="EnsemblProtists"/>
        </authorList>
    </citation>
    <scope>IDENTIFICATION</scope>
</reference>
<dbReference type="InterPro" id="IPR002048">
    <property type="entry name" value="EF_hand_dom"/>
</dbReference>
<evidence type="ECO:0000313" key="4">
    <source>
        <dbReference type="EMBL" id="EKX53706.1"/>
    </source>
</evidence>
<dbReference type="SMART" id="SM00054">
    <property type="entry name" value="EFh"/>
    <property type="match status" value="3"/>
</dbReference>
<dbReference type="GeneID" id="17310525"/>
<evidence type="ECO:0000256" key="1">
    <source>
        <dbReference type="ARBA" id="ARBA00022737"/>
    </source>
</evidence>
<keyword evidence="6" id="KW-1185">Reference proteome</keyword>
<keyword evidence="1" id="KW-0677">Repeat</keyword>
<dbReference type="InterPro" id="IPR018247">
    <property type="entry name" value="EF_Hand_1_Ca_BS"/>
</dbReference>
<dbReference type="Proteomes" id="UP000011087">
    <property type="component" value="Unassembled WGS sequence"/>
</dbReference>
<protein>
    <recommendedName>
        <fullName evidence="3">EF-hand domain-containing protein</fullName>
    </recommendedName>
</protein>
<dbReference type="Gene3D" id="1.10.238.10">
    <property type="entry name" value="EF-hand"/>
    <property type="match status" value="2"/>
</dbReference>
<proteinExistence type="predicted"/>
<evidence type="ECO:0000259" key="3">
    <source>
        <dbReference type="PROSITE" id="PS50222"/>
    </source>
</evidence>
<dbReference type="SUPFAM" id="SSF47473">
    <property type="entry name" value="EF-hand"/>
    <property type="match status" value="1"/>
</dbReference>
<reference evidence="6" key="2">
    <citation type="submission" date="2012-11" db="EMBL/GenBank/DDBJ databases">
        <authorList>
            <person name="Kuo A."/>
            <person name="Curtis B.A."/>
            <person name="Tanifuji G."/>
            <person name="Burki F."/>
            <person name="Gruber A."/>
            <person name="Irimia M."/>
            <person name="Maruyama S."/>
            <person name="Arias M.C."/>
            <person name="Ball S.G."/>
            <person name="Gile G.H."/>
            <person name="Hirakawa Y."/>
            <person name="Hopkins J.F."/>
            <person name="Rensing S.A."/>
            <person name="Schmutz J."/>
            <person name="Symeonidi A."/>
            <person name="Elias M."/>
            <person name="Eveleigh R.J."/>
            <person name="Herman E.K."/>
            <person name="Klute M.J."/>
            <person name="Nakayama T."/>
            <person name="Obornik M."/>
            <person name="Reyes-Prieto A."/>
            <person name="Armbrust E.V."/>
            <person name="Aves S.J."/>
            <person name="Beiko R.G."/>
            <person name="Coutinho P."/>
            <person name="Dacks J.B."/>
            <person name="Durnford D.G."/>
            <person name="Fast N.M."/>
            <person name="Green B.R."/>
            <person name="Grisdale C."/>
            <person name="Hempe F."/>
            <person name="Henrissat B."/>
            <person name="Hoppner M.P."/>
            <person name="Ishida K.-I."/>
            <person name="Kim E."/>
            <person name="Koreny L."/>
            <person name="Kroth P.G."/>
            <person name="Liu Y."/>
            <person name="Malik S.-B."/>
            <person name="Maier U.G."/>
            <person name="McRose D."/>
            <person name="Mock T."/>
            <person name="Neilson J.A."/>
            <person name="Onodera N.T."/>
            <person name="Poole A.M."/>
            <person name="Pritham E.J."/>
            <person name="Richards T.A."/>
            <person name="Rocap G."/>
            <person name="Roy S.W."/>
            <person name="Sarai C."/>
            <person name="Schaack S."/>
            <person name="Shirato S."/>
            <person name="Slamovits C.H."/>
            <person name="Spencer D.F."/>
            <person name="Suzuki S."/>
            <person name="Worden A.Z."/>
            <person name="Zauner S."/>
            <person name="Barry K."/>
            <person name="Bell C."/>
            <person name="Bharti A.K."/>
            <person name="Crow J.A."/>
            <person name="Grimwood J."/>
            <person name="Kramer R."/>
            <person name="Lindquist E."/>
            <person name="Lucas S."/>
            <person name="Salamov A."/>
            <person name="McFadden G.I."/>
            <person name="Lane C.E."/>
            <person name="Keeling P.J."/>
            <person name="Gray M.W."/>
            <person name="Grigoriev I.V."/>
            <person name="Archibald J.M."/>
        </authorList>
    </citation>
    <scope>NUCLEOTIDE SEQUENCE</scope>
    <source>
        <strain evidence="6">CCMP2712</strain>
    </source>
</reference>
<dbReference type="PROSITE" id="PS00018">
    <property type="entry name" value="EF_HAND_1"/>
    <property type="match status" value="3"/>
</dbReference>
<evidence type="ECO:0000313" key="5">
    <source>
        <dbReference type="EnsemblProtists" id="EKX53706"/>
    </source>
</evidence>
<organism evidence="4">
    <name type="scientific">Guillardia theta (strain CCMP2712)</name>
    <name type="common">Cryptophyte</name>
    <dbReference type="NCBI Taxonomy" id="905079"/>
    <lineage>
        <taxon>Eukaryota</taxon>
        <taxon>Cryptophyceae</taxon>
        <taxon>Pyrenomonadales</taxon>
        <taxon>Geminigeraceae</taxon>
        <taxon>Guillardia</taxon>
    </lineage>
</organism>
<reference evidence="4 6" key="1">
    <citation type="journal article" date="2012" name="Nature">
        <title>Algal genomes reveal evolutionary mosaicism and the fate of nucleomorphs.</title>
        <authorList>
            <consortium name="DOE Joint Genome Institute"/>
            <person name="Curtis B.A."/>
            <person name="Tanifuji G."/>
            <person name="Burki F."/>
            <person name="Gruber A."/>
            <person name="Irimia M."/>
            <person name="Maruyama S."/>
            <person name="Arias M.C."/>
            <person name="Ball S.G."/>
            <person name="Gile G.H."/>
            <person name="Hirakawa Y."/>
            <person name="Hopkins J.F."/>
            <person name="Kuo A."/>
            <person name="Rensing S.A."/>
            <person name="Schmutz J."/>
            <person name="Symeonidi A."/>
            <person name="Elias M."/>
            <person name="Eveleigh R.J."/>
            <person name="Herman E.K."/>
            <person name="Klute M.J."/>
            <person name="Nakayama T."/>
            <person name="Obornik M."/>
            <person name="Reyes-Prieto A."/>
            <person name="Armbrust E.V."/>
            <person name="Aves S.J."/>
            <person name="Beiko R.G."/>
            <person name="Coutinho P."/>
            <person name="Dacks J.B."/>
            <person name="Durnford D.G."/>
            <person name="Fast N.M."/>
            <person name="Green B.R."/>
            <person name="Grisdale C.J."/>
            <person name="Hempel F."/>
            <person name="Henrissat B."/>
            <person name="Hoppner M.P."/>
            <person name="Ishida K."/>
            <person name="Kim E."/>
            <person name="Koreny L."/>
            <person name="Kroth P.G."/>
            <person name="Liu Y."/>
            <person name="Malik S.B."/>
            <person name="Maier U.G."/>
            <person name="McRose D."/>
            <person name="Mock T."/>
            <person name="Neilson J.A."/>
            <person name="Onodera N.T."/>
            <person name="Poole A.M."/>
            <person name="Pritham E.J."/>
            <person name="Richards T.A."/>
            <person name="Rocap G."/>
            <person name="Roy S.W."/>
            <person name="Sarai C."/>
            <person name="Schaack S."/>
            <person name="Shirato S."/>
            <person name="Slamovits C.H."/>
            <person name="Spencer D.F."/>
            <person name="Suzuki S."/>
            <person name="Worden A.Z."/>
            <person name="Zauner S."/>
            <person name="Barry K."/>
            <person name="Bell C."/>
            <person name="Bharti A.K."/>
            <person name="Crow J.A."/>
            <person name="Grimwood J."/>
            <person name="Kramer R."/>
            <person name="Lindquist E."/>
            <person name="Lucas S."/>
            <person name="Salamov A."/>
            <person name="McFadden G.I."/>
            <person name="Lane C.E."/>
            <person name="Keeling P.J."/>
            <person name="Gray M.W."/>
            <person name="Grigoriev I.V."/>
            <person name="Archibald J.M."/>
        </authorList>
    </citation>
    <scope>NUCLEOTIDE SEQUENCE</scope>
    <source>
        <strain evidence="4 6">CCMP2712</strain>
    </source>
</reference>
<evidence type="ECO:0000313" key="6">
    <source>
        <dbReference type="Proteomes" id="UP000011087"/>
    </source>
</evidence>
<keyword evidence="2" id="KW-0106">Calcium</keyword>
<sequence>MVLSQQEIEKAHDAFEKFDVDHSGCIDAWELKEAMKSLGQNPTDEEVFGLLAQVDTDGSGNIDFQEFLQVIEKQKDAHGSTGEDWDMVSAFVALGGNPDKSGEINTDKLRATIEKFELTIDIERLIEETDTDASGLIDYEEFKAMLS</sequence>
<dbReference type="EMBL" id="JH992969">
    <property type="protein sequence ID" value="EKX53706.1"/>
    <property type="molecule type" value="Genomic_DNA"/>
</dbReference>
<dbReference type="PaxDb" id="55529-EKX53706"/>
<dbReference type="GO" id="GO:0016460">
    <property type="term" value="C:myosin II complex"/>
    <property type="evidence" value="ECO:0007669"/>
    <property type="project" value="TreeGrafter"/>
</dbReference>
<dbReference type="EnsemblProtists" id="EKX53706">
    <property type="protein sequence ID" value="EKX53706"/>
    <property type="gene ID" value="GUITHDRAFT_100680"/>
</dbReference>
<dbReference type="STRING" id="905079.L1JYQ1"/>
<dbReference type="CDD" id="cd00051">
    <property type="entry name" value="EFh"/>
    <property type="match status" value="1"/>
</dbReference>
<gene>
    <name evidence="4" type="ORF">GUITHDRAFT_100680</name>
</gene>
<dbReference type="InterPro" id="IPR050230">
    <property type="entry name" value="CALM/Myosin/TropC-like"/>
</dbReference>
<dbReference type="eggNOG" id="KOG0027">
    <property type="taxonomic scope" value="Eukaryota"/>
</dbReference>
<dbReference type="KEGG" id="gtt:GUITHDRAFT_100680"/>
<dbReference type="OrthoDB" id="26525at2759"/>
<feature type="domain" description="EF-hand" evidence="3">
    <location>
        <begin position="42"/>
        <end position="77"/>
    </location>
</feature>
<accession>L1JYQ1</accession>
<dbReference type="FunFam" id="1.10.238.10:FF:000178">
    <property type="entry name" value="Calmodulin-2 A"/>
    <property type="match status" value="1"/>
</dbReference>
<dbReference type="AlphaFoldDB" id="L1JYQ1"/>
<dbReference type="PROSITE" id="PS50222">
    <property type="entry name" value="EF_HAND_2"/>
    <property type="match status" value="3"/>
</dbReference>
<feature type="domain" description="EF-hand" evidence="3">
    <location>
        <begin position="6"/>
        <end position="41"/>
    </location>
</feature>
<name>L1JYQ1_GUITC</name>
<evidence type="ECO:0000256" key="2">
    <source>
        <dbReference type="ARBA" id="ARBA00022837"/>
    </source>
</evidence>
<dbReference type="Pfam" id="PF13499">
    <property type="entry name" value="EF-hand_7"/>
    <property type="match status" value="1"/>
</dbReference>
<dbReference type="PANTHER" id="PTHR23048">
    <property type="entry name" value="MYOSIN LIGHT CHAIN 1, 3"/>
    <property type="match status" value="1"/>
</dbReference>
<dbReference type="HOGENOM" id="CLU_061288_19_1_1"/>
<dbReference type="GO" id="GO:0005509">
    <property type="term" value="F:calcium ion binding"/>
    <property type="evidence" value="ECO:0007669"/>
    <property type="project" value="InterPro"/>
</dbReference>
<feature type="domain" description="EF-hand" evidence="3">
    <location>
        <begin position="117"/>
        <end position="147"/>
    </location>
</feature>
<dbReference type="PANTHER" id="PTHR23048:SF0">
    <property type="entry name" value="CALMODULIN LIKE 3"/>
    <property type="match status" value="1"/>
</dbReference>
<dbReference type="InterPro" id="IPR011992">
    <property type="entry name" value="EF-hand-dom_pair"/>
</dbReference>
<dbReference type="Pfam" id="PF13202">
    <property type="entry name" value="EF-hand_5"/>
    <property type="match status" value="1"/>
</dbReference>
<dbReference type="RefSeq" id="XP_005840686.1">
    <property type="nucleotide sequence ID" value="XM_005840629.1"/>
</dbReference>